<reference evidence="2 3" key="1">
    <citation type="submission" date="2018-11" db="EMBL/GenBank/DDBJ databases">
        <title>Gordonia insulae sp. nov., isolated from an island soil.</title>
        <authorList>
            <person name="Kim Y.S."/>
            <person name="Kim S.B."/>
        </authorList>
    </citation>
    <scope>NUCLEOTIDE SEQUENCE [LARGE SCALE GENOMIC DNA]</scope>
    <source>
        <strain evidence="2 3">MMS17-SY073</strain>
    </source>
</reference>
<protein>
    <recommendedName>
        <fullName evidence="4">FAR-17a/AIG1-like protein</fullName>
    </recommendedName>
</protein>
<feature type="transmembrane region" description="Helical" evidence="1">
    <location>
        <begin position="72"/>
        <end position="91"/>
    </location>
</feature>
<feature type="transmembrane region" description="Helical" evidence="1">
    <location>
        <begin position="134"/>
        <end position="159"/>
    </location>
</feature>
<name>A0A3G8JTU3_9ACTN</name>
<feature type="transmembrane region" description="Helical" evidence="1">
    <location>
        <begin position="103"/>
        <end position="122"/>
    </location>
</feature>
<proteinExistence type="predicted"/>
<dbReference type="Proteomes" id="UP000271469">
    <property type="component" value="Chromosome"/>
</dbReference>
<feature type="transmembrane region" description="Helical" evidence="1">
    <location>
        <begin position="41"/>
        <end position="65"/>
    </location>
</feature>
<sequence>MDERRRWARLVRLAFAGLGIAALITQPIQQSRGPGFSLADYLSYFTVVSNIAAVVVLVAGAVSGARGTAWTWLRGATTTAMISTGIFYALLLSDHDVSLYTDWINATMHRILPVYLLIDWVVFRPGRLPARSWLTWLAPVVAFGAYTLIRGAIVGWYPYPFLDPGPNGYAWALRAMLGVLIGVAVVAAVVGLLGRWRQQTTGETVVVVDDDRTSLPG</sequence>
<evidence type="ECO:0008006" key="4">
    <source>
        <dbReference type="Google" id="ProtNLM"/>
    </source>
</evidence>
<evidence type="ECO:0000313" key="3">
    <source>
        <dbReference type="Proteomes" id="UP000271469"/>
    </source>
</evidence>
<keyword evidence="1" id="KW-0812">Transmembrane</keyword>
<dbReference type="AlphaFoldDB" id="A0A3G8JTU3"/>
<dbReference type="RefSeq" id="WP_124710511.1">
    <property type="nucleotide sequence ID" value="NZ_CP033972.1"/>
</dbReference>
<evidence type="ECO:0000313" key="2">
    <source>
        <dbReference type="EMBL" id="AZG48278.1"/>
    </source>
</evidence>
<keyword evidence="1" id="KW-1133">Transmembrane helix</keyword>
<gene>
    <name evidence="2" type="ORF">D7316_04895</name>
</gene>
<organism evidence="2 3">
    <name type="scientific">Gordonia insulae</name>
    <dbReference type="NCBI Taxonomy" id="2420509"/>
    <lineage>
        <taxon>Bacteria</taxon>
        <taxon>Bacillati</taxon>
        <taxon>Actinomycetota</taxon>
        <taxon>Actinomycetes</taxon>
        <taxon>Mycobacteriales</taxon>
        <taxon>Gordoniaceae</taxon>
        <taxon>Gordonia</taxon>
    </lineage>
</organism>
<feature type="transmembrane region" description="Helical" evidence="1">
    <location>
        <begin position="171"/>
        <end position="193"/>
    </location>
</feature>
<dbReference type="EMBL" id="CP033972">
    <property type="protein sequence ID" value="AZG48278.1"/>
    <property type="molecule type" value="Genomic_DNA"/>
</dbReference>
<evidence type="ECO:0000256" key="1">
    <source>
        <dbReference type="SAM" id="Phobius"/>
    </source>
</evidence>
<dbReference type="KEGG" id="gom:D7316_04895"/>
<dbReference type="OrthoDB" id="9809977at2"/>
<feature type="transmembrane region" description="Helical" evidence="1">
    <location>
        <begin position="12"/>
        <end position="29"/>
    </location>
</feature>
<dbReference type="InterPro" id="IPR049713">
    <property type="entry name" value="Pr6Pr-like"/>
</dbReference>
<keyword evidence="3" id="KW-1185">Reference proteome</keyword>
<accession>A0A3G8JTU3</accession>
<dbReference type="NCBIfam" id="NF038065">
    <property type="entry name" value="Pr6Pr"/>
    <property type="match status" value="1"/>
</dbReference>
<keyword evidence="1" id="KW-0472">Membrane</keyword>